<dbReference type="EMBL" id="UZAF01016787">
    <property type="protein sequence ID" value="VDO33882.1"/>
    <property type="molecule type" value="Genomic_DNA"/>
</dbReference>
<dbReference type="AlphaFoldDB" id="A0A0N4WC86"/>
<evidence type="ECO:0000313" key="3">
    <source>
        <dbReference type="Proteomes" id="UP000268014"/>
    </source>
</evidence>
<dbReference type="WBParaSite" id="HPLM_0000810901-mRNA-1">
    <property type="protein sequence ID" value="HPLM_0000810901-mRNA-1"/>
    <property type="gene ID" value="HPLM_0000810901"/>
</dbReference>
<proteinExistence type="predicted"/>
<organism evidence="4">
    <name type="scientific">Haemonchus placei</name>
    <name type="common">Barber's pole worm</name>
    <dbReference type="NCBI Taxonomy" id="6290"/>
    <lineage>
        <taxon>Eukaryota</taxon>
        <taxon>Metazoa</taxon>
        <taxon>Ecdysozoa</taxon>
        <taxon>Nematoda</taxon>
        <taxon>Chromadorea</taxon>
        <taxon>Rhabditida</taxon>
        <taxon>Rhabditina</taxon>
        <taxon>Rhabditomorpha</taxon>
        <taxon>Strongyloidea</taxon>
        <taxon>Trichostrongylidae</taxon>
        <taxon>Haemonchus</taxon>
    </lineage>
</organism>
<reference evidence="2 3" key="2">
    <citation type="submission" date="2018-11" db="EMBL/GenBank/DDBJ databases">
        <authorList>
            <consortium name="Pathogen Informatics"/>
        </authorList>
    </citation>
    <scope>NUCLEOTIDE SEQUENCE [LARGE SCALE GENOMIC DNA]</scope>
    <source>
        <strain evidence="2 3">MHpl1</strain>
    </source>
</reference>
<evidence type="ECO:0000256" key="1">
    <source>
        <dbReference type="SAM" id="MobiDB-lite"/>
    </source>
</evidence>
<reference evidence="4" key="1">
    <citation type="submission" date="2017-02" db="UniProtKB">
        <authorList>
            <consortium name="WormBaseParasite"/>
        </authorList>
    </citation>
    <scope>IDENTIFICATION</scope>
</reference>
<dbReference type="Proteomes" id="UP000268014">
    <property type="component" value="Unassembled WGS sequence"/>
</dbReference>
<accession>A0A0N4WC86</accession>
<feature type="region of interest" description="Disordered" evidence="1">
    <location>
        <begin position="42"/>
        <end position="66"/>
    </location>
</feature>
<gene>
    <name evidence="2" type="ORF">HPLM_LOCUS8101</name>
</gene>
<name>A0A0N4WC86_HAEPC</name>
<evidence type="ECO:0000313" key="2">
    <source>
        <dbReference type="EMBL" id="VDO33882.1"/>
    </source>
</evidence>
<evidence type="ECO:0000313" key="4">
    <source>
        <dbReference type="WBParaSite" id="HPLM_0000810901-mRNA-1"/>
    </source>
</evidence>
<protein>
    <submittedName>
        <fullName evidence="4">Secreted protein</fullName>
    </submittedName>
</protein>
<keyword evidence="3" id="KW-1185">Reference proteome</keyword>
<sequence>MKVLSFPWTSTFCLRFIPQAMGSHLMHRTFLKVSQIGKQDGNLTDVTEEDNSENAAIHASEKKKPEIDLLRRPKADEAFM</sequence>